<reference evidence="13" key="1">
    <citation type="submission" date="2025-08" db="UniProtKB">
        <authorList>
            <consortium name="Ensembl"/>
        </authorList>
    </citation>
    <scope>IDENTIFICATION</scope>
</reference>
<dbReference type="GO" id="GO:0005634">
    <property type="term" value="C:nucleus"/>
    <property type="evidence" value="ECO:0007669"/>
    <property type="project" value="UniProtKB-SubCell"/>
</dbReference>
<keyword evidence="7" id="KW-0804">Transcription</keyword>
<dbReference type="InterPro" id="IPR001909">
    <property type="entry name" value="KRAB"/>
</dbReference>
<evidence type="ECO:0000256" key="5">
    <source>
        <dbReference type="ARBA" id="ARBA00022833"/>
    </source>
</evidence>
<sequence length="465" mass="52880">MRSSPLPSSPPATRERNQPRFPHQAVERSVDAHAERLLNLERRTVTTEKKYFDCEKTVVDFGNQLESKLAVLGTLIQEYGQLQKRLENMENLLKNKNFWILQLPPGDEAPVAFESSATYFSAQEWENLEEWQRELYKNVLRGKNESLISLVPAHEVITFKIEQLDSEECPQSSESPATLSNKSEELLFQGPSEVLPFGSQYSSPVQQGNQSMSSLVPSTPAEEGLGESSAVTSYGQNCPNKRPHSCTACGKGFCLKKMLTTRQDCHSTQCSGEHTGDEEDFLLQQHQQTHVEDGTHMGDGTHMATERCKQNQNAKAHASIPATDKVHDNPRHTKSINDNGSCKPAQSSHPRGRPYKCNKCQECFSQKKILIIHQRTHLSRSREVLWCSYCGKTFSHPSSLIRHQRIHTGERPYQCNECLKRFTQKQHLLQHEKIHLRDKSSLPMPWHRPNDIFIAASAQEASWKR</sequence>
<evidence type="ECO:0000259" key="11">
    <source>
        <dbReference type="PROSITE" id="PS50157"/>
    </source>
</evidence>
<dbReference type="SMART" id="SM00355">
    <property type="entry name" value="ZnF_C2H2"/>
    <property type="match status" value="4"/>
</dbReference>
<feature type="domain" description="C2H2-type" evidence="11">
    <location>
        <begin position="355"/>
        <end position="382"/>
    </location>
</feature>
<dbReference type="GO" id="GO:0000981">
    <property type="term" value="F:DNA-binding transcription factor activity, RNA polymerase II-specific"/>
    <property type="evidence" value="ECO:0007669"/>
    <property type="project" value="TreeGrafter"/>
</dbReference>
<feature type="region of interest" description="Disordered" evidence="10">
    <location>
        <begin position="324"/>
        <end position="353"/>
    </location>
</feature>
<evidence type="ECO:0000256" key="2">
    <source>
        <dbReference type="ARBA" id="ARBA00022723"/>
    </source>
</evidence>
<dbReference type="Pfam" id="PF00096">
    <property type="entry name" value="zf-C2H2"/>
    <property type="match status" value="3"/>
</dbReference>
<dbReference type="SUPFAM" id="SSF109640">
    <property type="entry name" value="KRAB domain (Kruppel-associated box)"/>
    <property type="match status" value="1"/>
</dbReference>
<dbReference type="PANTHER" id="PTHR24381">
    <property type="entry name" value="ZINC FINGER PROTEIN"/>
    <property type="match status" value="1"/>
</dbReference>
<dbReference type="PROSITE" id="PS00028">
    <property type="entry name" value="ZINC_FINGER_C2H2_1"/>
    <property type="match status" value="3"/>
</dbReference>
<dbReference type="Gene3D" id="6.10.140.140">
    <property type="match status" value="1"/>
</dbReference>
<keyword evidence="8" id="KW-0539">Nucleus</keyword>
<dbReference type="InterPro" id="IPR036051">
    <property type="entry name" value="KRAB_dom_sf"/>
</dbReference>
<dbReference type="FunFam" id="3.30.160.60:FF:001270">
    <property type="entry name" value="zinc finger protein 583 isoform X1"/>
    <property type="match status" value="1"/>
</dbReference>
<dbReference type="FunFam" id="3.30.160.60:FF:000012">
    <property type="entry name" value="RB-associated KRAB zinc finger protein-like"/>
    <property type="match status" value="1"/>
</dbReference>
<dbReference type="SMART" id="SM00349">
    <property type="entry name" value="KRAB"/>
    <property type="match status" value="1"/>
</dbReference>
<dbReference type="CDD" id="cd07765">
    <property type="entry name" value="KRAB_A-box"/>
    <property type="match status" value="1"/>
</dbReference>
<dbReference type="AlphaFoldDB" id="A0A8B9Z513"/>
<keyword evidence="14" id="KW-1185">Reference proteome</keyword>
<feature type="domain" description="C2H2-type" evidence="11">
    <location>
        <begin position="413"/>
        <end position="440"/>
    </location>
</feature>
<feature type="region of interest" description="Disordered" evidence="10">
    <location>
        <begin position="1"/>
        <end position="28"/>
    </location>
</feature>
<dbReference type="Pfam" id="PF01352">
    <property type="entry name" value="KRAB"/>
    <property type="match status" value="1"/>
</dbReference>
<dbReference type="SUPFAM" id="SSF57667">
    <property type="entry name" value="beta-beta-alpha zinc fingers"/>
    <property type="match status" value="2"/>
</dbReference>
<name>A0A8B9Z513_9AVES</name>
<evidence type="ECO:0000256" key="10">
    <source>
        <dbReference type="SAM" id="MobiDB-lite"/>
    </source>
</evidence>
<feature type="region of interest" description="Disordered" evidence="10">
    <location>
        <begin position="202"/>
        <end position="226"/>
    </location>
</feature>
<dbReference type="FunFam" id="3.30.160.60:FF:001968">
    <property type="entry name" value="chorion transcription factor Cf2 isoform X3"/>
    <property type="match status" value="1"/>
</dbReference>
<organism evidence="13 14">
    <name type="scientific">Buteo japonicus</name>
    <dbReference type="NCBI Taxonomy" id="224669"/>
    <lineage>
        <taxon>Eukaryota</taxon>
        <taxon>Metazoa</taxon>
        <taxon>Chordata</taxon>
        <taxon>Craniata</taxon>
        <taxon>Vertebrata</taxon>
        <taxon>Euteleostomi</taxon>
        <taxon>Archelosauria</taxon>
        <taxon>Archosauria</taxon>
        <taxon>Dinosauria</taxon>
        <taxon>Saurischia</taxon>
        <taxon>Theropoda</taxon>
        <taxon>Coelurosauria</taxon>
        <taxon>Aves</taxon>
        <taxon>Neognathae</taxon>
        <taxon>Neoaves</taxon>
        <taxon>Telluraves</taxon>
        <taxon>Accipitrimorphae</taxon>
        <taxon>Accipitriformes</taxon>
        <taxon>Accipitridae</taxon>
        <taxon>Accipitrinae</taxon>
        <taxon>Buteo</taxon>
    </lineage>
</organism>
<evidence type="ECO:0000256" key="1">
    <source>
        <dbReference type="ARBA" id="ARBA00004123"/>
    </source>
</evidence>
<dbReference type="InterPro" id="IPR013087">
    <property type="entry name" value="Znf_C2H2_type"/>
</dbReference>
<dbReference type="PROSITE" id="PS50805">
    <property type="entry name" value="KRAB"/>
    <property type="match status" value="1"/>
</dbReference>
<evidence type="ECO:0000313" key="13">
    <source>
        <dbReference type="Ensembl" id="ENSBJAP00000003525.1"/>
    </source>
</evidence>
<evidence type="ECO:0000256" key="6">
    <source>
        <dbReference type="ARBA" id="ARBA00023015"/>
    </source>
</evidence>
<protein>
    <submittedName>
        <fullName evidence="13">Uncharacterized protein</fullName>
    </submittedName>
</protein>
<evidence type="ECO:0000256" key="4">
    <source>
        <dbReference type="ARBA" id="ARBA00022771"/>
    </source>
</evidence>
<dbReference type="GO" id="GO:0000977">
    <property type="term" value="F:RNA polymerase II transcription regulatory region sequence-specific DNA binding"/>
    <property type="evidence" value="ECO:0007669"/>
    <property type="project" value="TreeGrafter"/>
</dbReference>
<accession>A0A8B9Z513</accession>
<proteinExistence type="predicted"/>
<evidence type="ECO:0000256" key="3">
    <source>
        <dbReference type="ARBA" id="ARBA00022737"/>
    </source>
</evidence>
<reference evidence="13" key="2">
    <citation type="submission" date="2025-09" db="UniProtKB">
        <authorList>
            <consortium name="Ensembl"/>
        </authorList>
    </citation>
    <scope>IDENTIFICATION</scope>
</reference>
<evidence type="ECO:0000256" key="9">
    <source>
        <dbReference type="PROSITE-ProRule" id="PRU00042"/>
    </source>
</evidence>
<keyword evidence="4 9" id="KW-0863">Zinc-finger</keyword>
<keyword evidence="5" id="KW-0862">Zinc</keyword>
<dbReference type="GO" id="GO:0008270">
    <property type="term" value="F:zinc ion binding"/>
    <property type="evidence" value="ECO:0007669"/>
    <property type="project" value="UniProtKB-KW"/>
</dbReference>
<feature type="domain" description="C2H2-type" evidence="11">
    <location>
        <begin position="385"/>
        <end position="412"/>
    </location>
</feature>
<evidence type="ECO:0000259" key="12">
    <source>
        <dbReference type="PROSITE" id="PS50805"/>
    </source>
</evidence>
<evidence type="ECO:0000256" key="8">
    <source>
        <dbReference type="ARBA" id="ARBA00023242"/>
    </source>
</evidence>
<keyword evidence="6" id="KW-0805">Transcription regulation</keyword>
<evidence type="ECO:0000256" key="7">
    <source>
        <dbReference type="ARBA" id="ARBA00023163"/>
    </source>
</evidence>
<keyword evidence="2" id="KW-0479">Metal-binding</keyword>
<dbReference type="PANTHER" id="PTHR24381:SF269">
    <property type="entry name" value="ZINC FINGER PROTEIN 398"/>
    <property type="match status" value="1"/>
</dbReference>
<dbReference type="InterPro" id="IPR036236">
    <property type="entry name" value="Znf_C2H2_sf"/>
</dbReference>
<dbReference type="Gene3D" id="3.30.160.60">
    <property type="entry name" value="Classic Zinc Finger"/>
    <property type="match status" value="3"/>
</dbReference>
<evidence type="ECO:0000313" key="14">
    <source>
        <dbReference type="Proteomes" id="UP000694555"/>
    </source>
</evidence>
<dbReference type="PROSITE" id="PS50157">
    <property type="entry name" value="ZINC_FINGER_C2H2_2"/>
    <property type="match status" value="3"/>
</dbReference>
<feature type="compositionally biased region" description="Polar residues" evidence="10">
    <location>
        <begin position="336"/>
        <end position="349"/>
    </location>
</feature>
<comment type="subcellular location">
    <subcellularLocation>
        <location evidence="1">Nucleus</location>
    </subcellularLocation>
</comment>
<dbReference type="Ensembl" id="ENSBJAT00000003610.1">
    <property type="protein sequence ID" value="ENSBJAP00000003525.1"/>
    <property type="gene ID" value="ENSBJAG00000002564.1"/>
</dbReference>
<feature type="compositionally biased region" description="Polar residues" evidence="10">
    <location>
        <begin position="202"/>
        <end position="217"/>
    </location>
</feature>
<keyword evidence="3" id="KW-0677">Repeat</keyword>
<feature type="domain" description="KRAB" evidence="12">
    <location>
        <begin position="111"/>
        <end position="189"/>
    </location>
</feature>
<dbReference type="Proteomes" id="UP000694555">
    <property type="component" value="Unplaced"/>
</dbReference>